<dbReference type="InterPro" id="IPR016181">
    <property type="entry name" value="Acyl_CoA_acyltransferase"/>
</dbReference>
<reference evidence="2" key="1">
    <citation type="submission" date="2020-01" db="EMBL/GenBank/DDBJ databases">
        <title>Identification and distribution of gene clusters putatively required for synthesis of sphingolipid metabolism inhibitors in phylogenetically diverse species of the filamentous fungus Fusarium.</title>
        <authorList>
            <person name="Kim H.-S."/>
            <person name="Busman M."/>
            <person name="Brown D.W."/>
            <person name="Divon H."/>
            <person name="Uhlig S."/>
            <person name="Proctor R.H."/>
        </authorList>
    </citation>
    <scope>NUCLEOTIDE SEQUENCE</scope>
    <source>
        <strain evidence="2">NRRL 53441</strain>
    </source>
</reference>
<dbReference type="InterPro" id="IPR000182">
    <property type="entry name" value="GNAT_dom"/>
</dbReference>
<keyword evidence="3" id="KW-1185">Reference proteome</keyword>
<sequence>MTETLSQLQAQMSALQIQLKVEDFANLGVTPWFSYTVTLPERPLPPVRERPHIKTERLLIRPITSGDLDGFYELRSKPELQLCSKRRGRPDKDKDETRQHIDAFEQDEESHWYFGAFLQSTGELIGEGGLPDCQHMITSASGYPEAEFFIKPEYWRQGYGREFFTAVMDSWWDLPRERRRHQLIPAVAPGLEPGDTVPEGVVFQWEDGNDVARSFFAKVLAQAPVGAEGGFESIDTREGREGNLVRWTGTLVTNPRPVSFDDDSD</sequence>
<dbReference type="PANTHER" id="PTHR43792">
    <property type="entry name" value="GNAT FAMILY, PUTATIVE (AFU_ORTHOLOGUE AFUA_3G00765)-RELATED-RELATED"/>
    <property type="match status" value="1"/>
</dbReference>
<name>A0A8H4KKU7_9HYPO</name>
<protein>
    <submittedName>
        <fullName evidence="2">N- gnat protein</fullName>
    </submittedName>
</protein>
<evidence type="ECO:0000313" key="2">
    <source>
        <dbReference type="EMBL" id="KAF4451048.1"/>
    </source>
</evidence>
<proteinExistence type="predicted"/>
<dbReference type="PANTHER" id="PTHR43792:SF1">
    <property type="entry name" value="N-ACETYLTRANSFERASE DOMAIN-CONTAINING PROTEIN"/>
    <property type="match status" value="1"/>
</dbReference>
<comment type="caution">
    <text evidence="2">The sequence shown here is derived from an EMBL/GenBank/DDBJ whole genome shotgun (WGS) entry which is preliminary data.</text>
</comment>
<accession>A0A8H4KKU7</accession>
<dbReference type="SUPFAM" id="SSF55729">
    <property type="entry name" value="Acyl-CoA N-acyltransferases (Nat)"/>
    <property type="match status" value="1"/>
</dbReference>
<organism evidence="2 3">
    <name type="scientific">Fusarium austroafricanum</name>
    <dbReference type="NCBI Taxonomy" id="2364996"/>
    <lineage>
        <taxon>Eukaryota</taxon>
        <taxon>Fungi</taxon>
        <taxon>Dikarya</taxon>
        <taxon>Ascomycota</taxon>
        <taxon>Pezizomycotina</taxon>
        <taxon>Sordariomycetes</taxon>
        <taxon>Hypocreomycetidae</taxon>
        <taxon>Hypocreales</taxon>
        <taxon>Nectriaceae</taxon>
        <taxon>Fusarium</taxon>
        <taxon>Fusarium concolor species complex</taxon>
    </lineage>
</organism>
<dbReference type="Pfam" id="PF13302">
    <property type="entry name" value="Acetyltransf_3"/>
    <property type="match status" value="1"/>
</dbReference>
<dbReference type="OrthoDB" id="4072826at2759"/>
<feature type="domain" description="N-acetyltransferase" evidence="1">
    <location>
        <begin position="58"/>
        <end position="252"/>
    </location>
</feature>
<dbReference type="Gene3D" id="3.40.630.30">
    <property type="match status" value="1"/>
</dbReference>
<dbReference type="Proteomes" id="UP000605986">
    <property type="component" value="Unassembled WGS sequence"/>
</dbReference>
<gene>
    <name evidence="2" type="ORF">F53441_5912</name>
</gene>
<dbReference type="PROSITE" id="PS51186">
    <property type="entry name" value="GNAT"/>
    <property type="match status" value="1"/>
</dbReference>
<dbReference type="InterPro" id="IPR051531">
    <property type="entry name" value="N-acetyltransferase"/>
</dbReference>
<evidence type="ECO:0000259" key="1">
    <source>
        <dbReference type="PROSITE" id="PS51186"/>
    </source>
</evidence>
<dbReference type="EMBL" id="JAADJG010000231">
    <property type="protein sequence ID" value="KAF4451048.1"/>
    <property type="molecule type" value="Genomic_DNA"/>
</dbReference>
<evidence type="ECO:0000313" key="3">
    <source>
        <dbReference type="Proteomes" id="UP000605986"/>
    </source>
</evidence>
<dbReference type="AlphaFoldDB" id="A0A8H4KKU7"/>
<dbReference type="GO" id="GO:0016747">
    <property type="term" value="F:acyltransferase activity, transferring groups other than amino-acyl groups"/>
    <property type="evidence" value="ECO:0007669"/>
    <property type="project" value="InterPro"/>
</dbReference>